<dbReference type="RefSeq" id="WP_052084966.1">
    <property type="nucleotide sequence ID" value="NZ_AWOR01000069.1"/>
</dbReference>
<reference evidence="1 2" key="1">
    <citation type="submission" date="2013-09" db="EMBL/GenBank/DDBJ databases">
        <title>High correlation between genotypes and phenotypes of environmental bacteria Comamonas testosteroni strains.</title>
        <authorList>
            <person name="Liu L."/>
            <person name="Zhu W."/>
            <person name="Xia X."/>
            <person name="Xu B."/>
            <person name="Luo M."/>
            <person name="Wang G."/>
        </authorList>
    </citation>
    <scope>NUCLEOTIDE SEQUENCE [LARGE SCALE GENOMIC DNA]</scope>
    <source>
        <strain evidence="1 2">JL40</strain>
    </source>
</reference>
<dbReference type="Proteomes" id="UP000029553">
    <property type="component" value="Unassembled WGS sequence"/>
</dbReference>
<dbReference type="AlphaFoldDB" id="A0A096HBQ3"/>
<sequence length="157" mass="18114">MSRLVITKGQDGKLCGMDPAGQRAYARFRAAVVSMQPGDTMAFTFRMPRNPKHHAFFFKKLQMLLERTEAFTELDKLRAWLTMGAGYADFVPGLDGKPNAIPRSLDFDSMDETEFTELHRATDEFLWGQHAQSILWPALTPEQRWKCMESFMEGFRR</sequence>
<dbReference type="Pfam" id="PF07105">
    <property type="entry name" value="DUF1367"/>
    <property type="match status" value="1"/>
</dbReference>
<proteinExistence type="predicted"/>
<protein>
    <submittedName>
        <fullName evidence="1">Uncharacterized protein</fullName>
    </submittedName>
</protein>
<name>A0A096HBQ3_COMTE</name>
<dbReference type="EMBL" id="AWOR01000069">
    <property type="protein sequence ID" value="KGH26282.1"/>
    <property type="molecule type" value="Genomic_DNA"/>
</dbReference>
<dbReference type="InterPro" id="IPR009797">
    <property type="entry name" value="DUF1367"/>
</dbReference>
<evidence type="ECO:0000313" key="2">
    <source>
        <dbReference type="Proteomes" id="UP000029553"/>
    </source>
</evidence>
<evidence type="ECO:0000313" key="1">
    <source>
        <dbReference type="EMBL" id="KGH26282.1"/>
    </source>
</evidence>
<accession>A0A096HBQ3</accession>
<organism evidence="1 2">
    <name type="scientific">Comamonas testosteroni</name>
    <name type="common">Pseudomonas testosteroni</name>
    <dbReference type="NCBI Taxonomy" id="285"/>
    <lineage>
        <taxon>Bacteria</taxon>
        <taxon>Pseudomonadati</taxon>
        <taxon>Pseudomonadota</taxon>
        <taxon>Betaproteobacteria</taxon>
        <taxon>Burkholderiales</taxon>
        <taxon>Comamonadaceae</taxon>
        <taxon>Comamonas</taxon>
    </lineage>
</organism>
<comment type="caution">
    <text evidence="1">The sequence shown here is derived from an EMBL/GenBank/DDBJ whole genome shotgun (WGS) entry which is preliminary data.</text>
</comment>
<gene>
    <name evidence="1" type="ORF">P353_22390</name>
</gene>